<dbReference type="InterPro" id="IPR003593">
    <property type="entry name" value="AAA+_ATPase"/>
</dbReference>
<evidence type="ECO:0000256" key="1">
    <source>
        <dbReference type="ARBA" id="ARBA00004141"/>
    </source>
</evidence>
<comment type="caution">
    <text evidence="12">The sequence shown here is derived from an EMBL/GenBank/DDBJ whole genome shotgun (WGS) entry which is preliminary data.</text>
</comment>
<evidence type="ECO:0000256" key="4">
    <source>
        <dbReference type="ARBA" id="ARBA00022741"/>
    </source>
</evidence>
<dbReference type="Gene3D" id="3.40.50.300">
    <property type="entry name" value="P-loop containing nucleotide triphosphate hydrolases"/>
    <property type="match status" value="1"/>
</dbReference>
<dbReference type="GO" id="GO:0005524">
    <property type="term" value="F:ATP binding"/>
    <property type="evidence" value="ECO:0007669"/>
    <property type="project" value="UniProtKB-KW"/>
</dbReference>
<dbReference type="CDD" id="cd03213">
    <property type="entry name" value="ABCG_EPDR"/>
    <property type="match status" value="1"/>
</dbReference>
<feature type="transmembrane region" description="Helical" evidence="9">
    <location>
        <begin position="862"/>
        <end position="883"/>
    </location>
</feature>
<dbReference type="SMART" id="SM00382">
    <property type="entry name" value="AAA"/>
    <property type="match status" value="1"/>
</dbReference>
<protein>
    <recommendedName>
        <fullName evidence="11">ABC transporter domain-containing protein</fullName>
    </recommendedName>
</protein>
<dbReference type="AlphaFoldDB" id="A0AAV0ARW5"/>
<accession>A0AAV0ARW5</accession>
<dbReference type="Pfam" id="PF01061">
    <property type="entry name" value="ABC2_membrane"/>
    <property type="match status" value="1"/>
</dbReference>
<feature type="domain" description="ABC transporter" evidence="11">
    <location>
        <begin position="415"/>
        <end position="669"/>
    </location>
</feature>
<dbReference type="PROSITE" id="PS00211">
    <property type="entry name" value="ABC_TRANSPORTER_1"/>
    <property type="match status" value="1"/>
</dbReference>
<feature type="transmembrane region" description="Helical" evidence="9">
    <location>
        <begin position="823"/>
        <end position="850"/>
    </location>
</feature>
<feature type="region of interest" description="Disordered" evidence="8">
    <location>
        <begin position="395"/>
        <end position="426"/>
    </location>
</feature>
<dbReference type="Proteomes" id="UP001153365">
    <property type="component" value="Unassembled WGS sequence"/>
</dbReference>
<feature type="chain" id="PRO_5043796224" description="ABC transporter domain-containing protein" evidence="10">
    <location>
        <begin position="37"/>
        <end position="1003"/>
    </location>
</feature>
<reference evidence="12" key="1">
    <citation type="submission" date="2022-06" db="EMBL/GenBank/DDBJ databases">
        <authorList>
            <consortium name="SYNGENTA / RWTH Aachen University"/>
        </authorList>
    </citation>
    <scope>NUCLEOTIDE SEQUENCE</scope>
</reference>
<evidence type="ECO:0000256" key="8">
    <source>
        <dbReference type="SAM" id="MobiDB-lite"/>
    </source>
</evidence>
<evidence type="ECO:0000259" key="11">
    <source>
        <dbReference type="PROSITE" id="PS50893"/>
    </source>
</evidence>
<feature type="transmembrane region" description="Helical" evidence="9">
    <location>
        <begin position="977"/>
        <end position="997"/>
    </location>
</feature>
<keyword evidence="13" id="KW-1185">Reference proteome</keyword>
<dbReference type="SUPFAM" id="SSF52540">
    <property type="entry name" value="P-loop containing nucleoside triphosphate hydrolases"/>
    <property type="match status" value="1"/>
</dbReference>
<evidence type="ECO:0000256" key="2">
    <source>
        <dbReference type="ARBA" id="ARBA00022448"/>
    </source>
</evidence>
<evidence type="ECO:0000256" key="7">
    <source>
        <dbReference type="ARBA" id="ARBA00023136"/>
    </source>
</evidence>
<dbReference type="Pfam" id="PF19055">
    <property type="entry name" value="ABC2_membrane_7"/>
    <property type="match status" value="1"/>
</dbReference>
<proteinExistence type="predicted"/>
<gene>
    <name evidence="12" type="ORF">PPACK8108_LOCUS6108</name>
</gene>
<keyword evidence="3 9" id="KW-0812">Transmembrane</keyword>
<dbReference type="InterPro" id="IPR013525">
    <property type="entry name" value="ABC2_TM"/>
</dbReference>
<dbReference type="InterPro" id="IPR050352">
    <property type="entry name" value="ABCG_transporters"/>
</dbReference>
<keyword evidence="5" id="KW-0067">ATP-binding</keyword>
<dbReference type="InterPro" id="IPR027417">
    <property type="entry name" value="P-loop_NTPase"/>
</dbReference>
<keyword evidence="10" id="KW-0732">Signal</keyword>
<dbReference type="PROSITE" id="PS50893">
    <property type="entry name" value="ABC_TRANSPORTER_2"/>
    <property type="match status" value="1"/>
</dbReference>
<evidence type="ECO:0000256" key="9">
    <source>
        <dbReference type="SAM" id="Phobius"/>
    </source>
</evidence>
<keyword evidence="6 9" id="KW-1133">Transmembrane helix</keyword>
<dbReference type="EMBL" id="CALTRL010001171">
    <property type="protein sequence ID" value="CAH7671336.1"/>
    <property type="molecule type" value="Genomic_DNA"/>
</dbReference>
<evidence type="ECO:0000313" key="13">
    <source>
        <dbReference type="Proteomes" id="UP001153365"/>
    </source>
</evidence>
<evidence type="ECO:0000256" key="6">
    <source>
        <dbReference type="ARBA" id="ARBA00022989"/>
    </source>
</evidence>
<evidence type="ECO:0000313" key="12">
    <source>
        <dbReference type="EMBL" id="CAH7671336.1"/>
    </source>
</evidence>
<sequence>MGPPTNHLFRNPFYFSRQIPWSSVLLLLSLPINSLSQQLCIDQPLNSNCSCPIGSTGSPNCDELLCGNPYLNSTARPLLDPLLAGSTGSAGCSQLCTPGFGGTNCNICTNTQACRSADPNHNSDNSPALSSPLTSAVSPSLICSNESVAYGVQFGQCDIINPMIQAVVPGKLWASIEHFADLSATPLPSPILSAFQNASILVKVTYSPNSTATPQDAFACSASNCTQEIDKGTTVSSMCSTIKCTCPPRSILCGGGSLDLSGAIKTISGSVGLDCPVNVGSNPEEQCSIKMEALKGIFGPQGLKLSSCQFGECVQQSTVETKRILLKKVSSSGVSAGLIVGLIIAGIVFLAFLGIAGFGLFQQRLARRGKGSEQFSSSAARVEWHDLRYSLPRKNSSGGFLRRRKPSESKSHSLNSVKNMSEATHGDSSMVNTLSGDFQILSGLSGFVSEGSMMAILGPSGAGKSTFIDVLAGQRKSGQKSGRNSIFIPGEAGNESLVIGFVDQSDILHPTSTVREALMFSACLKLPESIPKTTKQERVCEIIELLGLSHVADSRIGDSEHRGLSGGELRRLSIGLELISSPSVLFLDEPTSGLDSVSALRVVNALKSLAAGALKGTATTVICSIHQPSSQIYYAFDHICLLAPGGRQVYCGPTARVNSFLASHGLACPSGFNPADYLLDIAFDPPESLFSPVDNEKFEPSPSMTVYSASLDKTPSLMNVEPRTTFMNQFHQICKREWKSMWYDPNLFWTHNGTALVLSVFVGGMYFQVNETISGIQNRIGSLFFMSAILVFASLSSLTNFASVKLLFMRERATGYYSPISWLIARVLFDAIPLRILPTLIMGSIIYWMVGLSPHAENFIKLLLVLVVLQLAEMMFNLWLAATNRNSGKAILISSMIILMQLGFAGFFVNLKSVTPVLRWIQYFMPLKYSLEALSENEVSTGLMIIDTLEGVKVNFPAATVLKILFGFGEGVYWKDIGALFAFFAFFSVMLGISVVFKMRQMR</sequence>
<dbReference type="Pfam" id="PF00005">
    <property type="entry name" value="ABC_tran"/>
    <property type="match status" value="1"/>
</dbReference>
<dbReference type="GO" id="GO:0016020">
    <property type="term" value="C:membrane"/>
    <property type="evidence" value="ECO:0007669"/>
    <property type="project" value="UniProtKB-SubCell"/>
</dbReference>
<keyword evidence="4" id="KW-0547">Nucleotide-binding</keyword>
<evidence type="ECO:0000256" key="10">
    <source>
        <dbReference type="SAM" id="SignalP"/>
    </source>
</evidence>
<dbReference type="InterPro" id="IPR043926">
    <property type="entry name" value="ABCG_dom"/>
</dbReference>
<feature type="transmembrane region" description="Helical" evidence="9">
    <location>
        <begin position="746"/>
        <end position="768"/>
    </location>
</feature>
<dbReference type="InterPro" id="IPR017871">
    <property type="entry name" value="ABC_transporter-like_CS"/>
</dbReference>
<dbReference type="GO" id="GO:0140359">
    <property type="term" value="F:ABC-type transporter activity"/>
    <property type="evidence" value="ECO:0007669"/>
    <property type="project" value="InterPro"/>
</dbReference>
<evidence type="ECO:0000256" key="3">
    <source>
        <dbReference type="ARBA" id="ARBA00022692"/>
    </source>
</evidence>
<evidence type="ECO:0000256" key="5">
    <source>
        <dbReference type="ARBA" id="ARBA00022840"/>
    </source>
</evidence>
<feature type="transmembrane region" description="Helical" evidence="9">
    <location>
        <begin position="336"/>
        <end position="361"/>
    </location>
</feature>
<dbReference type="PANTHER" id="PTHR48041">
    <property type="entry name" value="ABC TRANSPORTER G FAMILY MEMBER 28"/>
    <property type="match status" value="1"/>
</dbReference>
<comment type="subcellular location">
    <subcellularLocation>
        <location evidence="1">Membrane</location>
        <topology evidence="1">Multi-pass membrane protein</topology>
    </subcellularLocation>
</comment>
<feature type="transmembrane region" description="Helical" evidence="9">
    <location>
        <begin position="780"/>
        <end position="802"/>
    </location>
</feature>
<keyword evidence="7 9" id="KW-0472">Membrane</keyword>
<name>A0AAV0ARW5_PHAPC</name>
<feature type="signal peptide" evidence="10">
    <location>
        <begin position="1"/>
        <end position="36"/>
    </location>
</feature>
<organism evidence="12 13">
    <name type="scientific">Phakopsora pachyrhizi</name>
    <name type="common">Asian soybean rust disease fungus</name>
    <dbReference type="NCBI Taxonomy" id="170000"/>
    <lineage>
        <taxon>Eukaryota</taxon>
        <taxon>Fungi</taxon>
        <taxon>Dikarya</taxon>
        <taxon>Basidiomycota</taxon>
        <taxon>Pucciniomycotina</taxon>
        <taxon>Pucciniomycetes</taxon>
        <taxon>Pucciniales</taxon>
        <taxon>Phakopsoraceae</taxon>
        <taxon>Phakopsora</taxon>
    </lineage>
</organism>
<feature type="compositionally biased region" description="Polar residues" evidence="8">
    <location>
        <begin position="412"/>
        <end position="426"/>
    </location>
</feature>
<keyword evidence="2" id="KW-0813">Transport</keyword>
<dbReference type="InterPro" id="IPR003439">
    <property type="entry name" value="ABC_transporter-like_ATP-bd"/>
</dbReference>
<feature type="transmembrane region" description="Helical" evidence="9">
    <location>
        <begin position="890"/>
        <end position="909"/>
    </location>
</feature>
<dbReference type="PANTHER" id="PTHR48041:SF139">
    <property type="entry name" value="PROTEIN SCARLET"/>
    <property type="match status" value="1"/>
</dbReference>
<dbReference type="GO" id="GO:0016887">
    <property type="term" value="F:ATP hydrolysis activity"/>
    <property type="evidence" value="ECO:0007669"/>
    <property type="project" value="InterPro"/>
</dbReference>